<feature type="region of interest" description="Disordered" evidence="2">
    <location>
        <begin position="43"/>
        <end position="62"/>
    </location>
</feature>
<dbReference type="Gene3D" id="4.10.60.10">
    <property type="entry name" value="Zinc finger, CCHC-type"/>
    <property type="match status" value="1"/>
</dbReference>
<reference evidence="4" key="2">
    <citation type="submission" date="2015-03" db="UniProtKB">
        <authorList>
            <consortium name="EnsemblPlants"/>
        </authorList>
    </citation>
    <scope>IDENTIFICATION</scope>
</reference>
<evidence type="ECO:0000313" key="5">
    <source>
        <dbReference type="Proteomes" id="UP000032141"/>
    </source>
</evidence>
<dbReference type="PANTHER" id="PTHR35046:SF18">
    <property type="entry name" value="RNA-DIRECTED DNA POLYMERASE"/>
    <property type="match status" value="1"/>
</dbReference>
<dbReference type="PANTHER" id="PTHR35046">
    <property type="entry name" value="ZINC KNUCKLE (CCHC-TYPE) FAMILY PROTEIN"/>
    <property type="match status" value="1"/>
</dbReference>
<dbReference type="HOGENOM" id="CLU_018037_0_0_1"/>
<dbReference type="AlphaFoldDB" id="A0A0D3CNK6"/>
<evidence type="ECO:0000256" key="1">
    <source>
        <dbReference type="PROSITE-ProRule" id="PRU00047"/>
    </source>
</evidence>
<dbReference type="GO" id="GO:0003676">
    <property type="term" value="F:nucleic acid binding"/>
    <property type="evidence" value="ECO:0007669"/>
    <property type="project" value="InterPro"/>
</dbReference>
<keyword evidence="5" id="KW-1185">Reference proteome</keyword>
<feature type="compositionally biased region" description="Polar residues" evidence="2">
    <location>
        <begin position="303"/>
        <end position="323"/>
    </location>
</feature>
<dbReference type="EnsemblPlants" id="Bo6g003250.1">
    <property type="protein sequence ID" value="Bo6g003250.1"/>
    <property type="gene ID" value="Bo6g003250"/>
</dbReference>
<dbReference type="InterPro" id="IPR005162">
    <property type="entry name" value="Retrotrans_gag_dom"/>
</dbReference>
<dbReference type="Gramene" id="Bo6g003250.1">
    <property type="protein sequence ID" value="Bo6g003250.1"/>
    <property type="gene ID" value="Bo6g003250"/>
</dbReference>
<dbReference type="Pfam" id="PF00098">
    <property type="entry name" value="zf-CCHC"/>
    <property type="match status" value="1"/>
</dbReference>
<keyword evidence="1" id="KW-0862">Zinc</keyword>
<dbReference type="SMART" id="SM00343">
    <property type="entry name" value="ZnF_C2HC"/>
    <property type="match status" value="1"/>
</dbReference>
<feature type="compositionally biased region" description="Low complexity" evidence="2">
    <location>
        <begin position="43"/>
        <end position="55"/>
    </location>
</feature>
<dbReference type="PROSITE" id="PS50158">
    <property type="entry name" value="ZF_CCHC"/>
    <property type="match status" value="1"/>
</dbReference>
<keyword evidence="1" id="KW-0479">Metal-binding</keyword>
<evidence type="ECO:0000313" key="4">
    <source>
        <dbReference type="EnsemblPlants" id="Bo6g003250.1"/>
    </source>
</evidence>
<dbReference type="Proteomes" id="UP000032141">
    <property type="component" value="Chromosome C6"/>
</dbReference>
<organism evidence="4 5">
    <name type="scientific">Brassica oleracea var. oleracea</name>
    <dbReference type="NCBI Taxonomy" id="109376"/>
    <lineage>
        <taxon>Eukaryota</taxon>
        <taxon>Viridiplantae</taxon>
        <taxon>Streptophyta</taxon>
        <taxon>Embryophyta</taxon>
        <taxon>Tracheophyta</taxon>
        <taxon>Spermatophyta</taxon>
        <taxon>Magnoliopsida</taxon>
        <taxon>eudicotyledons</taxon>
        <taxon>Gunneridae</taxon>
        <taxon>Pentapetalae</taxon>
        <taxon>rosids</taxon>
        <taxon>malvids</taxon>
        <taxon>Brassicales</taxon>
        <taxon>Brassicaceae</taxon>
        <taxon>Brassiceae</taxon>
        <taxon>Brassica</taxon>
    </lineage>
</organism>
<evidence type="ECO:0000259" key="3">
    <source>
        <dbReference type="PROSITE" id="PS50158"/>
    </source>
</evidence>
<evidence type="ECO:0000256" key="2">
    <source>
        <dbReference type="SAM" id="MobiDB-lite"/>
    </source>
</evidence>
<feature type="region of interest" description="Disordered" evidence="2">
    <location>
        <begin position="279"/>
        <end position="325"/>
    </location>
</feature>
<feature type="compositionally biased region" description="Low complexity" evidence="2">
    <location>
        <begin position="289"/>
        <end position="302"/>
    </location>
</feature>
<protein>
    <recommendedName>
        <fullName evidence="3">CCHC-type domain-containing protein</fullName>
    </recommendedName>
</protein>
<name>A0A0D3CNK6_BRAOL</name>
<sequence>MPPQKQTPEEQQEELRATLENFTTTLRETLLHAVETALTTVIQRQQQPQDNAANQPREDDTDEDLADNLFANEEPRNIRNQVRNVAPAEHQLNRREHQPEERRWDMGFHVEIPEFNGNLNTEEFLDWLSSIEEILEYKRVPGDQCVPLIASRFKNRAMAWWQQIKELRHRAGKPRIDTWERLKKHMRRAFLPYNYERTLYNKLQTLRQGSRSVDEYATDFFLMVARTILAETEEQLVSRFIGGLRFQIQTALQQFNPTTVSEAHQRALAMELQFRSSWNSGTNRARNGSQSSDSTTATDATQPRLSSTRSAEAPATNTETIAQSRPARTGALRCFTCGETGHRQTACPNQNRRGLLNQDINLEDEPKYDEYDSDSQQEPEIELIAASTLNDLKKA</sequence>
<feature type="compositionally biased region" description="Polar residues" evidence="2">
    <location>
        <begin position="279"/>
        <end position="288"/>
    </location>
</feature>
<accession>A0A0D3CNK6</accession>
<keyword evidence="1" id="KW-0863">Zinc-finger</keyword>
<dbReference type="Pfam" id="PF03732">
    <property type="entry name" value="Retrotrans_gag"/>
    <property type="match status" value="1"/>
</dbReference>
<feature type="domain" description="CCHC-type" evidence="3">
    <location>
        <begin position="333"/>
        <end position="349"/>
    </location>
</feature>
<dbReference type="GO" id="GO:0008270">
    <property type="term" value="F:zinc ion binding"/>
    <property type="evidence" value="ECO:0007669"/>
    <property type="project" value="UniProtKB-KW"/>
</dbReference>
<dbReference type="InterPro" id="IPR001878">
    <property type="entry name" value="Znf_CCHC"/>
</dbReference>
<dbReference type="InterPro" id="IPR036875">
    <property type="entry name" value="Znf_CCHC_sf"/>
</dbReference>
<proteinExistence type="predicted"/>
<dbReference type="eggNOG" id="KOG0017">
    <property type="taxonomic scope" value="Eukaryota"/>
</dbReference>
<reference evidence="4 5" key="1">
    <citation type="journal article" date="2014" name="Genome Biol.">
        <title>Transcriptome and methylome profiling reveals relics of genome dominance in the mesopolyploid Brassica oleracea.</title>
        <authorList>
            <person name="Parkin I.A."/>
            <person name="Koh C."/>
            <person name="Tang H."/>
            <person name="Robinson S.J."/>
            <person name="Kagale S."/>
            <person name="Clarke W.E."/>
            <person name="Town C.D."/>
            <person name="Nixon J."/>
            <person name="Krishnakumar V."/>
            <person name="Bidwell S.L."/>
            <person name="Denoeud F."/>
            <person name="Belcram H."/>
            <person name="Links M.G."/>
            <person name="Just J."/>
            <person name="Clarke C."/>
            <person name="Bender T."/>
            <person name="Huebert T."/>
            <person name="Mason A.S."/>
            <person name="Pires J.C."/>
            <person name="Barker G."/>
            <person name="Moore J."/>
            <person name="Walley P.G."/>
            <person name="Manoli S."/>
            <person name="Batley J."/>
            <person name="Edwards D."/>
            <person name="Nelson M.N."/>
            <person name="Wang X."/>
            <person name="Paterson A.H."/>
            <person name="King G."/>
            <person name="Bancroft I."/>
            <person name="Chalhoub B."/>
            <person name="Sharpe A.G."/>
        </authorList>
    </citation>
    <scope>NUCLEOTIDE SEQUENCE</scope>
    <source>
        <strain evidence="4 5">cv. TO1000</strain>
    </source>
</reference>
<dbReference type="SUPFAM" id="SSF57756">
    <property type="entry name" value="Retrovirus zinc finger-like domains"/>
    <property type="match status" value="1"/>
</dbReference>